<keyword evidence="4" id="KW-0472">Membrane</keyword>
<feature type="domain" description="Methyl-accepting transducer" evidence="5">
    <location>
        <begin position="284"/>
        <end position="521"/>
    </location>
</feature>
<evidence type="ECO:0000256" key="1">
    <source>
        <dbReference type="ARBA" id="ARBA00023224"/>
    </source>
</evidence>
<dbReference type="CDD" id="cd06225">
    <property type="entry name" value="HAMP"/>
    <property type="match status" value="1"/>
</dbReference>
<gene>
    <name evidence="7" type="ORF">BS101_12455</name>
</gene>
<dbReference type="InterPro" id="IPR003660">
    <property type="entry name" value="HAMP_dom"/>
</dbReference>
<dbReference type="InterPro" id="IPR004089">
    <property type="entry name" value="MCPsignal_dom"/>
</dbReference>
<proteinExistence type="inferred from homology"/>
<dbReference type="SUPFAM" id="SSF58104">
    <property type="entry name" value="Methyl-accepting chemotaxis protein (MCP) signaling domain"/>
    <property type="match status" value="1"/>
</dbReference>
<evidence type="ECO:0000256" key="3">
    <source>
        <dbReference type="PROSITE-ProRule" id="PRU00284"/>
    </source>
</evidence>
<evidence type="ECO:0000259" key="6">
    <source>
        <dbReference type="PROSITE" id="PS50885"/>
    </source>
</evidence>
<dbReference type="PROSITE" id="PS50111">
    <property type="entry name" value="CHEMOTAXIS_TRANSDUC_2"/>
    <property type="match status" value="1"/>
</dbReference>
<feature type="transmembrane region" description="Helical" evidence="4">
    <location>
        <begin position="195"/>
        <end position="215"/>
    </location>
</feature>
<dbReference type="Pfam" id="PF00672">
    <property type="entry name" value="HAMP"/>
    <property type="match status" value="1"/>
</dbReference>
<comment type="similarity">
    <text evidence="2">Belongs to the methyl-accepting chemotaxis (MCP) protein family.</text>
</comment>
<protein>
    <submittedName>
        <fullName evidence="7">Methyl-accepting chemotaxis protein</fullName>
    </submittedName>
</protein>
<keyword evidence="4" id="KW-1133">Transmembrane helix</keyword>
<accession>A0A1L5F959</accession>
<dbReference type="AlphaFoldDB" id="A0A1L5F959"/>
<dbReference type="Pfam" id="PF00015">
    <property type="entry name" value="MCPsignal"/>
    <property type="match status" value="1"/>
</dbReference>
<dbReference type="Gene3D" id="1.10.287.950">
    <property type="entry name" value="Methyl-accepting chemotaxis protein"/>
    <property type="match status" value="1"/>
</dbReference>
<dbReference type="GO" id="GO:0016020">
    <property type="term" value="C:membrane"/>
    <property type="evidence" value="ECO:0007669"/>
    <property type="project" value="InterPro"/>
</dbReference>
<name>A0A1L5F959_CLOKL</name>
<dbReference type="SMART" id="SM00304">
    <property type="entry name" value="HAMP"/>
    <property type="match status" value="1"/>
</dbReference>
<dbReference type="GO" id="GO:0007165">
    <property type="term" value="P:signal transduction"/>
    <property type="evidence" value="ECO:0007669"/>
    <property type="project" value="UniProtKB-KW"/>
</dbReference>
<reference evidence="7 8" key="1">
    <citation type="submission" date="2016-12" db="EMBL/GenBank/DDBJ databases">
        <title>Complete genome sequence of Clostridium kluyveri JZZ isolated from the pit mud of a Chinese flavor liquor-making factory.</title>
        <authorList>
            <person name="Wang Y."/>
        </authorList>
    </citation>
    <scope>NUCLEOTIDE SEQUENCE [LARGE SCALE GENOMIC DNA]</scope>
    <source>
        <strain evidence="7 8">JZZ</strain>
    </source>
</reference>
<dbReference type="Proteomes" id="UP000184604">
    <property type="component" value="Chromosome"/>
</dbReference>
<dbReference type="SMART" id="SM00283">
    <property type="entry name" value="MA"/>
    <property type="match status" value="1"/>
</dbReference>
<dbReference type="InterPro" id="IPR024478">
    <property type="entry name" value="HlyB_4HB_MCP"/>
</dbReference>
<dbReference type="PROSITE" id="PS50885">
    <property type="entry name" value="HAMP"/>
    <property type="match status" value="1"/>
</dbReference>
<evidence type="ECO:0000259" key="5">
    <source>
        <dbReference type="PROSITE" id="PS50111"/>
    </source>
</evidence>
<evidence type="ECO:0000313" key="8">
    <source>
        <dbReference type="Proteomes" id="UP000184604"/>
    </source>
</evidence>
<keyword evidence="4" id="KW-0812">Transmembrane</keyword>
<dbReference type="RefSeq" id="WP_073539120.1">
    <property type="nucleotide sequence ID" value="NZ_CP018335.1"/>
</dbReference>
<sequence>MKILSNWSIFKKLLLSFIVVALLGSIIGITCITRMKLINKDLNNIYTVNLKGINLFYKLKINMPSDKEDDILIVIDPENRKNLETAITNMNNISKQNDELISSYASLITDTEAKQLIYELKQHIQTWNDSRENCIKLARDGDYTGAQEEFLTASKYRKEVLSVLDRGINLNMKLTQNDYNNSIKHYNSTLKFTNILVIFTLIISIVLGIIISRYINTPLLQIKEFSKRFAKLDFSTKINTNHKDEFGETVEALNTAQENITALLKKIIEDSEEMSSSSEELYSTAEELSSKTENMSGAIKIITDSIQESSAASEEINASIEEINSNINELSQKALEGSADANAAKKAAITIKENGKTAVENVHTIYKDKKYTIMQAIEHGKIVENIHIMANTIADIAEQTNLLALNASIEAARAGEQGKSFAVVAEEVGKLAEESSQAVGAIEDTIEKVREAFKNLSTSSHEVLSFINEKINPQFELFQNMGEQYYTDAKFIDNMSEEIASMSEELSATISEISKAIYNMASNEEKSSQYAYDIKDSIYETTKAAEKVAAASQTQSKMAQELHTLVQRFKI</sequence>
<feature type="domain" description="HAMP" evidence="6">
    <location>
        <begin position="213"/>
        <end position="265"/>
    </location>
</feature>
<dbReference type="PANTHER" id="PTHR32089:SF112">
    <property type="entry name" value="LYSOZYME-LIKE PROTEIN-RELATED"/>
    <property type="match status" value="1"/>
</dbReference>
<evidence type="ECO:0000256" key="4">
    <source>
        <dbReference type="SAM" id="Phobius"/>
    </source>
</evidence>
<keyword evidence="1 3" id="KW-0807">Transducer</keyword>
<dbReference type="OrthoDB" id="1887545at2"/>
<organism evidence="7 8">
    <name type="scientific">Clostridium kluyveri</name>
    <dbReference type="NCBI Taxonomy" id="1534"/>
    <lineage>
        <taxon>Bacteria</taxon>
        <taxon>Bacillati</taxon>
        <taxon>Bacillota</taxon>
        <taxon>Clostridia</taxon>
        <taxon>Eubacteriales</taxon>
        <taxon>Clostridiaceae</taxon>
        <taxon>Clostridium</taxon>
    </lineage>
</organism>
<dbReference type="EMBL" id="CP018335">
    <property type="protein sequence ID" value="APM39497.1"/>
    <property type="molecule type" value="Genomic_DNA"/>
</dbReference>
<evidence type="ECO:0000256" key="2">
    <source>
        <dbReference type="ARBA" id="ARBA00029447"/>
    </source>
</evidence>
<dbReference type="PANTHER" id="PTHR32089">
    <property type="entry name" value="METHYL-ACCEPTING CHEMOTAXIS PROTEIN MCPB"/>
    <property type="match status" value="1"/>
</dbReference>
<evidence type="ECO:0000313" key="7">
    <source>
        <dbReference type="EMBL" id="APM39497.1"/>
    </source>
</evidence>
<dbReference type="Pfam" id="PF12729">
    <property type="entry name" value="4HB_MCP_1"/>
    <property type="match status" value="1"/>
</dbReference>